<keyword evidence="6 8" id="KW-1133">Transmembrane helix</keyword>
<keyword evidence="3 8" id="KW-0813">Transport</keyword>
<evidence type="ECO:0000256" key="1">
    <source>
        <dbReference type="ARBA" id="ARBA00004651"/>
    </source>
</evidence>
<keyword evidence="7 8" id="KW-0472">Membrane</keyword>
<reference evidence="9" key="1">
    <citation type="submission" date="2021-01" db="EMBL/GenBank/DDBJ databases">
        <title>Description of Breznakiella homolactica.</title>
        <authorList>
            <person name="Song Y."/>
            <person name="Brune A."/>
        </authorList>
    </citation>
    <scope>NUCLEOTIDE SEQUENCE</scope>
    <source>
        <strain evidence="9">RmG30</strain>
    </source>
</reference>
<dbReference type="SUPFAM" id="SSF143865">
    <property type="entry name" value="CorA soluble domain-like"/>
    <property type="match status" value="1"/>
</dbReference>
<evidence type="ECO:0000256" key="4">
    <source>
        <dbReference type="ARBA" id="ARBA00022475"/>
    </source>
</evidence>
<evidence type="ECO:0000256" key="7">
    <source>
        <dbReference type="ARBA" id="ARBA00023136"/>
    </source>
</evidence>
<comment type="subcellular location">
    <subcellularLocation>
        <location evidence="1">Cell membrane</location>
        <topology evidence="1">Multi-pass membrane protein</topology>
    </subcellularLocation>
    <subcellularLocation>
        <location evidence="8">Membrane</location>
        <topology evidence="8">Multi-pass membrane protein</topology>
    </subcellularLocation>
</comment>
<evidence type="ECO:0000313" key="10">
    <source>
        <dbReference type="Proteomes" id="UP000595917"/>
    </source>
</evidence>
<organism evidence="9 10">
    <name type="scientific">Breznakiella homolactica</name>
    <dbReference type="NCBI Taxonomy" id="2798577"/>
    <lineage>
        <taxon>Bacteria</taxon>
        <taxon>Pseudomonadati</taxon>
        <taxon>Spirochaetota</taxon>
        <taxon>Spirochaetia</taxon>
        <taxon>Spirochaetales</taxon>
        <taxon>Breznakiellaceae</taxon>
        <taxon>Breznakiella</taxon>
    </lineage>
</organism>
<dbReference type="KEGG" id="bhc:JFL75_19600"/>
<evidence type="ECO:0000256" key="3">
    <source>
        <dbReference type="ARBA" id="ARBA00022448"/>
    </source>
</evidence>
<evidence type="ECO:0000313" key="9">
    <source>
        <dbReference type="EMBL" id="QQO11445.1"/>
    </source>
</evidence>
<dbReference type="InterPro" id="IPR004488">
    <property type="entry name" value="Mg/Co-transport_prot_CorA"/>
</dbReference>
<gene>
    <name evidence="8 9" type="primary">corA</name>
    <name evidence="9" type="ORF">JFL75_19600</name>
</gene>
<dbReference type="Gene3D" id="3.30.460.20">
    <property type="entry name" value="CorA soluble domain-like"/>
    <property type="match status" value="1"/>
</dbReference>
<name>A0A7T7XS39_9SPIR</name>
<dbReference type="GO" id="GO:0000287">
    <property type="term" value="F:magnesium ion binding"/>
    <property type="evidence" value="ECO:0007669"/>
    <property type="project" value="TreeGrafter"/>
</dbReference>
<dbReference type="InterPro" id="IPR002523">
    <property type="entry name" value="MgTranspt_CorA/ZnTranspt_ZntB"/>
</dbReference>
<keyword evidence="10" id="KW-1185">Reference proteome</keyword>
<dbReference type="Pfam" id="PF01544">
    <property type="entry name" value="CorA"/>
    <property type="match status" value="1"/>
</dbReference>
<dbReference type="FunFam" id="1.20.58.340:FF:000012">
    <property type="entry name" value="Magnesium transport protein CorA"/>
    <property type="match status" value="1"/>
</dbReference>
<dbReference type="EMBL" id="CP067089">
    <property type="protein sequence ID" value="QQO11445.1"/>
    <property type="molecule type" value="Genomic_DNA"/>
</dbReference>
<dbReference type="SUPFAM" id="SSF144083">
    <property type="entry name" value="Magnesium transport protein CorA, transmembrane region"/>
    <property type="match status" value="1"/>
</dbReference>
<dbReference type="GO" id="GO:0050897">
    <property type="term" value="F:cobalt ion binding"/>
    <property type="evidence" value="ECO:0007669"/>
    <property type="project" value="TreeGrafter"/>
</dbReference>
<dbReference type="InterPro" id="IPR045861">
    <property type="entry name" value="CorA_cytoplasmic_dom"/>
</dbReference>
<comment type="similarity">
    <text evidence="2 8">Belongs to the CorA metal ion transporter (MIT) (TC 1.A.35) family.</text>
</comment>
<dbReference type="GO" id="GO:0015095">
    <property type="term" value="F:magnesium ion transmembrane transporter activity"/>
    <property type="evidence" value="ECO:0007669"/>
    <property type="project" value="UniProtKB-UniRule"/>
</dbReference>
<evidence type="ECO:0000256" key="2">
    <source>
        <dbReference type="ARBA" id="ARBA00009765"/>
    </source>
</evidence>
<evidence type="ECO:0000256" key="6">
    <source>
        <dbReference type="ARBA" id="ARBA00022989"/>
    </source>
</evidence>
<dbReference type="CDD" id="cd12828">
    <property type="entry name" value="TmCorA-like_1"/>
    <property type="match status" value="1"/>
</dbReference>
<evidence type="ECO:0000256" key="5">
    <source>
        <dbReference type="ARBA" id="ARBA00022692"/>
    </source>
</evidence>
<keyword evidence="8" id="KW-0460">Magnesium</keyword>
<keyword evidence="5 8" id="KW-0812">Transmembrane</keyword>
<dbReference type="InterPro" id="IPR045863">
    <property type="entry name" value="CorA_TM1_TM2"/>
</dbReference>
<dbReference type="Gene3D" id="1.20.58.340">
    <property type="entry name" value="Magnesium transport protein CorA, transmembrane region"/>
    <property type="match status" value="2"/>
</dbReference>
<dbReference type="Proteomes" id="UP000595917">
    <property type="component" value="Chromosome"/>
</dbReference>
<sequence>MQLSIIGYDPSGAWMRQAGTMEELLGYRSSGGITWINVNGLKDCGEALSRLSETYGVHPLTLEDILNTEHRPKVEEFDDYIFITFKLIKANSERRIEIEQVSIILTKDTVITFQESHGPFFEPIRRRILGNVGRIRKMGSDYLAYAIMDSVIDGYFVALDDIGTKIEDFEDRAILDNDASFIPDLQDMKQLLLKIRRIVWPLRENLSSLQRMETPLVNENLDPFLKDLYDNVLQAAETVETYRELLSGVLEVNMSAVSNRMNSVMKVLTIISTIFIPITFIVGVYGMNFSNMPELDYPYAYYVTWGVMFVIVIGMIVYFKRKKWI</sequence>
<evidence type="ECO:0000256" key="8">
    <source>
        <dbReference type="RuleBase" id="RU362010"/>
    </source>
</evidence>
<protein>
    <recommendedName>
        <fullName evidence="8">Magnesium transport protein CorA</fullName>
    </recommendedName>
</protein>
<accession>A0A7T7XS39</accession>
<comment type="function">
    <text evidence="8">Mediates influx of magnesium ions.</text>
</comment>
<dbReference type="PANTHER" id="PTHR46494:SF1">
    <property type="entry name" value="CORA FAMILY METAL ION TRANSPORTER (EUROFUNG)"/>
    <property type="match status" value="1"/>
</dbReference>
<feature type="transmembrane region" description="Helical" evidence="8">
    <location>
        <begin position="299"/>
        <end position="319"/>
    </location>
</feature>
<dbReference type="AlphaFoldDB" id="A0A7T7XS39"/>
<dbReference type="GO" id="GO:0015087">
    <property type="term" value="F:cobalt ion transmembrane transporter activity"/>
    <property type="evidence" value="ECO:0007669"/>
    <property type="project" value="UniProtKB-UniRule"/>
</dbReference>
<dbReference type="PANTHER" id="PTHR46494">
    <property type="entry name" value="CORA FAMILY METAL ION TRANSPORTER (EUROFUNG)"/>
    <property type="match status" value="1"/>
</dbReference>
<dbReference type="GO" id="GO:0005886">
    <property type="term" value="C:plasma membrane"/>
    <property type="evidence" value="ECO:0007669"/>
    <property type="project" value="UniProtKB-SubCell"/>
</dbReference>
<feature type="transmembrane region" description="Helical" evidence="8">
    <location>
        <begin position="267"/>
        <end position="287"/>
    </location>
</feature>
<keyword evidence="8" id="KW-0406">Ion transport</keyword>
<keyword evidence="4 8" id="KW-1003">Cell membrane</keyword>
<proteinExistence type="inferred from homology"/>
<dbReference type="NCBIfam" id="TIGR00383">
    <property type="entry name" value="corA"/>
    <property type="match status" value="1"/>
</dbReference>